<evidence type="ECO:0000256" key="2">
    <source>
        <dbReference type="ARBA" id="ARBA00023125"/>
    </source>
</evidence>
<dbReference type="PANTHER" id="PTHR10015:SF206">
    <property type="entry name" value="HSF-TYPE DNA-BINDING DOMAIN-CONTAINING PROTEIN"/>
    <property type="match status" value="1"/>
</dbReference>
<feature type="domain" description="HSF-type DNA-binding" evidence="6">
    <location>
        <begin position="17"/>
        <end position="115"/>
    </location>
</feature>
<evidence type="ECO:0000313" key="7">
    <source>
        <dbReference type="EMBL" id="VEU45168.1"/>
    </source>
</evidence>
<dbReference type="GO" id="GO:0003700">
    <property type="term" value="F:DNA-binding transcription factor activity"/>
    <property type="evidence" value="ECO:0007669"/>
    <property type="project" value="InterPro"/>
</dbReference>
<comment type="similarity">
    <text evidence="4">Belongs to the HSF family.</text>
</comment>
<dbReference type="SUPFAM" id="SSF46785">
    <property type="entry name" value="Winged helix' DNA-binding domain"/>
    <property type="match status" value="1"/>
</dbReference>
<dbReference type="FunFam" id="1.10.10.10:FF:000479">
    <property type="entry name" value="Predicted protein"/>
    <property type="match status" value="1"/>
</dbReference>
<organism evidence="7 8">
    <name type="scientific">Pseudo-nitzschia multistriata</name>
    <dbReference type="NCBI Taxonomy" id="183589"/>
    <lineage>
        <taxon>Eukaryota</taxon>
        <taxon>Sar</taxon>
        <taxon>Stramenopiles</taxon>
        <taxon>Ochrophyta</taxon>
        <taxon>Bacillariophyta</taxon>
        <taxon>Bacillariophyceae</taxon>
        <taxon>Bacillariophycidae</taxon>
        <taxon>Bacillariales</taxon>
        <taxon>Bacillariaceae</taxon>
        <taxon>Pseudo-nitzschia</taxon>
    </lineage>
</organism>
<dbReference type="Pfam" id="PF00447">
    <property type="entry name" value="HSF_DNA-bind"/>
    <property type="match status" value="1"/>
</dbReference>
<feature type="compositionally biased region" description="Basic and acidic residues" evidence="5">
    <location>
        <begin position="269"/>
        <end position="278"/>
    </location>
</feature>
<dbReference type="InterPro" id="IPR036390">
    <property type="entry name" value="WH_DNA-bd_sf"/>
</dbReference>
<name>A0A448ZSZ7_9STRA</name>
<dbReference type="InterPro" id="IPR036388">
    <property type="entry name" value="WH-like_DNA-bd_sf"/>
</dbReference>
<feature type="region of interest" description="Disordered" evidence="5">
    <location>
        <begin position="269"/>
        <end position="305"/>
    </location>
</feature>
<dbReference type="SMART" id="SM00415">
    <property type="entry name" value="HSF"/>
    <property type="match status" value="1"/>
</dbReference>
<protein>
    <recommendedName>
        <fullName evidence="6">HSF-type DNA-binding domain-containing protein</fullName>
    </recommendedName>
</protein>
<evidence type="ECO:0000256" key="5">
    <source>
        <dbReference type="SAM" id="MobiDB-lite"/>
    </source>
</evidence>
<evidence type="ECO:0000313" key="8">
    <source>
        <dbReference type="Proteomes" id="UP000291116"/>
    </source>
</evidence>
<evidence type="ECO:0000259" key="6">
    <source>
        <dbReference type="SMART" id="SM00415"/>
    </source>
</evidence>
<proteinExistence type="inferred from homology"/>
<accession>A0A448ZSZ7</accession>
<comment type="subcellular location">
    <subcellularLocation>
        <location evidence="1">Nucleus</location>
    </subcellularLocation>
</comment>
<dbReference type="Proteomes" id="UP000291116">
    <property type="component" value="Unassembled WGS sequence"/>
</dbReference>
<evidence type="ECO:0000256" key="3">
    <source>
        <dbReference type="ARBA" id="ARBA00023242"/>
    </source>
</evidence>
<evidence type="ECO:0000256" key="4">
    <source>
        <dbReference type="RuleBase" id="RU004020"/>
    </source>
</evidence>
<reference evidence="7 8" key="1">
    <citation type="submission" date="2019-01" db="EMBL/GenBank/DDBJ databases">
        <authorList>
            <person name="Ferrante I. M."/>
        </authorList>
    </citation>
    <scope>NUCLEOTIDE SEQUENCE [LARGE SCALE GENOMIC DNA]</scope>
    <source>
        <strain evidence="7 8">B856</strain>
    </source>
</reference>
<dbReference type="Gene3D" id="1.10.10.10">
    <property type="entry name" value="Winged helix-like DNA-binding domain superfamily/Winged helix DNA-binding domain"/>
    <property type="match status" value="1"/>
</dbReference>
<dbReference type="GO" id="GO:0005634">
    <property type="term" value="C:nucleus"/>
    <property type="evidence" value="ECO:0007669"/>
    <property type="project" value="UniProtKB-SubCell"/>
</dbReference>
<gene>
    <name evidence="7" type="ORF">PSNMU_V1.4_AUG-EV-PASAV3_0123250</name>
</gene>
<keyword evidence="3" id="KW-0539">Nucleus</keyword>
<dbReference type="InterPro" id="IPR000232">
    <property type="entry name" value="HSF_DNA-bd"/>
</dbReference>
<dbReference type="AlphaFoldDB" id="A0A448ZSZ7"/>
<sequence>MNNSANSIPNNRAATEKTNHFPWKLYDMLHTAEKRNEEHIISWIRDGKAFKVHKRDQFIEEYMKKIFNQTKFKSFQRQLNLWGFQRVQIGPDKGSYFHPLFVRGRRDCCQHLSRAKLKGTAEKLTHAGILEKQEPQNSPYSMATTTAESLSTTGAAILPLAVATPSIVEGNCNTVSPASLLGAFVNFSRPASATAIEHTVQGHSLQTQLSEFLHYHTSERRKEIIRKAAISLSPELSVTVVGSPVFAIATDTSKQNPRSEYQQKYHNDYTHEQQEKQSRIPPRQPKIEVSTGDHQQKDEKESLNFQQGRTKFDRQSKIECQGQKSRKRVTSSGLEALLAVTAQRRREEEMALLLGIPDGEDTPRTK</sequence>
<dbReference type="GO" id="GO:0043565">
    <property type="term" value="F:sequence-specific DNA binding"/>
    <property type="evidence" value="ECO:0007669"/>
    <property type="project" value="InterPro"/>
</dbReference>
<keyword evidence="2" id="KW-0238">DNA-binding</keyword>
<keyword evidence="8" id="KW-1185">Reference proteome</keyword>
<evidence type="ECO:0000256" key="1">
    <source>
        <dbReference type="ARBA" id="ARBA00004123"/>
    </source>
</evidence>
<dbReference type="OrthoDB" id="44005at2759"/>
<dbReference type="PANTHER" id="PTHR10015">
    <property type="entry name" value="HEAT SHOCK TRANSCRIPTION FACTOR"/>
    <property type="match status" value="1"/>
</dbReference>
<dbReference type="EMBL" id="CAACVS010000690">
    <property type="protein sequence ID" value="VEU45168.1"/>
    <property type="molecule type" value="Genomic_DNA"/>
</dbReference>